<evidence type="ECO:0000256" key="1">
    <source>
        <dbReference type="ARBA" id="ARBA00023015"/>
    </source>
</evidence>
<dbReference type="Gene3D" id="3.40.50.2300">
    <property type="match status" value="2"/>
</dbReference>
<keyword evidence="3" id="KW-0804">Transcription</keyword>
<keyword evidence="1" id="KW-0805">Transcription regulation</keyword>
<evidence type="ECO:0000313" key="6">
    <source>
        <dbReference type="EMBL" id="SFV38361.1"/>
    </source>
</evidence>
<dbReference type="PROSITE" id="PS50932">
    <property type="entry name" value="HTH_LACI_2"/>
    <property type="match status" value="1"/>
</dbReference>
<dbReference type="GO" id="GO:0000976">
    <property type="term" value="F:transcription cis-regulatory region binding"/>
    <property type="evidence" value="ECO:0007669"/>
    <property type="project" value="TreeGrafter"/>
</dbReference>
<feature type="domain" description="HTH lacI-type" evidence="5">
    <location>
        <begin position="22"/>
        <end position="76"/>
    </location>
</feature>
<dbReference type="PANTHER" id="PTHR30146:SF109">
    <property type="entry name" value="HTH-TYPE TRANSCRIPTIONAL REGULATOR GALS"/>
    <property type="match status" value="1"/>
</dbReference>
<proteinExistence type="predicted"/>
<accession>A0A1I7NUN8</accession>
<dbReference type="SMART" id="SM00354">
    <property type="entry name" value="HTH_LACI"/>
    <property type="match status" value="1"/>
</dbReference>
<sequence length="355" mass="38946">MSQDDLPSAGRSKRGVKPSGKPTLKTIAQMTGLAVTTISRALNNAPELAQDTRDRVQRIAAEIGYLPDRAALRLKTGRTNVIALVLEPDEQIYGFGTALVTGITEALRDTAYHLVITPLFRNVQPIEPVKHIVRNRMADGVIFSKAETFDERIRFLLDNDFPFVSHGRSHWPEPHPFVDFDNESYAYEATLRLAAKGCRKVSIVLPDSALTYTDHLKSGMQRAAREAGIGFEFASDVNLGSPTDAIRNYVIKRARRPDAPDGYVCASEVSALAILGGLSEAGLSNKAHVLTKQSTSMFMQFQPDAETVPEDFSGAGRMLGQILLRRIAGESEGLHHIAVPRFAWIKDQQSSHPAA</sequence>
<dbReference type="GO" id="GO:0003700">
    <property type="term" value="F:DNA-binding transcription factor activity"/>
    <property type="evidence" value="ECO:0007669"/>
    <property type="project" value="TreeGrafter"/>
</dbReference>
<evidence type="ECO:0000256" key="3">
    <source>
        <dbReference type="ARBA" id="ARBA00023163"/>
    </source>
</evidence>
<dbReference type="PANTHER" id="PTHR30146">
    <property type="entry name" value="LACI-RELATED TRANSCRIPTIONAL REPRESSOR"/>
    <property type="match status" value="1"/>
</dbReference>
<reference evidence="6 7" key="1">
    <citation type="submission" date="2016-10" db="EMBL/GenBank/DDBJ databases">
        <authorList>
            <person name="de Groot N.N."/>
        </authorList>
    </citation>
    <scope>NUCLEOTIDE SEQUENCE [LARGE SCALE GENOMIC DNA]</scope>
    <source>
        <strain evidence="6 7">IPL20</strain>
    </source>
</reference>
<dbReference type="EMBL" id="FPCK01000004">
    <property type="protein sequence ID" value="SFV38361.1"/>
    <property type="molecule type" value="Genomic_DNA"/>
</dbReference>
<evidence type="ECO:0000256" key="2">
    <source>
        <dbReference type="ARBA" id="ARBA00023125"/>
    </source>
</evidence>
<keyword evidence="2" id="KW-0238">DNA-binding</keyword>
<dbReference type="Pfam" id="PF00356">
    <property type="entry name" value="LacI"/>
    <property type="match status" value="1"/>
</dbReference>
<dbReference type="InterPro" id="IPR010982">
    <property type="entry name" value="Lambda_DNA-bd_dom_sf"/>
</dbReference>
<dbReference type="Pfam" id="PF13377">
    <property type="entry name" value="Peripla_BP_3"/>
    <property type="match status" value="1"/>
</dbReference>
<dbReference type="CDD" id="cd20009">
    <property type="entry name" value="PBP1_RafR-like"/>
    <property type="match status" value="1"/>
</dbReference>
<dbReference type="Gene3D" id="1.10.260.40">
    <property type="entry name" value="lambda repressor-like DNA-binding domains"/>
    <property type="match status" value="1"/>
</dbReference>
<protein>
    <submittedName>
        <fullName evidence="6">LacI family transcriptional regulator</fullName>
    </submittedName>
</protein>
<name>A0A1I7NUN8_9HYPH</name>
<dbReference type="InterPro" id="IPR028082">
    <property type="entry name" value="Peripla_BP_I"/>
</dbReference>
<evidence type="ECO:0000259" key="5">
    <source>
        <dbReference type="PROSITE" id="PS50932"/>
    </source>
</evidence>
<dbReference type="STRING" id="429728.SAMN05216456_3368"/>
<feature type="region of interest" description="Disordered" evidence="4">
    <location>
        <begin position="1"/>
        <end position="23"/>
    </location>
</feature>
<dbReference type="SUPFAM" id="SSF47413">
    <property type="entry name" value="lambda repressor-like DNA-binding domains"/>
    <property type="match status" value="1"/>
</dbReference>
<evidence type="ECO:0000313" key="7">
    <source>
        <dbReference type="Proteomes" id="UP000199074"/>
    </source>
</evidence>
<dbReference type="AlphaFoldDB" id="A0A1I7NUN8"/>
<dbReference type="Proteomes" id="UP000199074">
    <property type="component" value="Unassembled WGS sequence"/>
</dbReference>
<dbReference type="InterPro" id="IPR000843">
    <property type="entry name" value="HTH_LacI"/>
</dbReference>
<evidence type="ECO:0000256" key="4">
    <source>
        <dbReference type="SAM" id="MobiDB-lite"/>
    </source>
</evidence>
<gene>
    <name evidence="6" type="ORF">SAMN05216456_3368</name>
</gene>
<dbReference type="CDD" id="cd01392">
    <property type="entry name" value="HTH_LacI"/>
    <property type="match status" value="1"/>
</dbReference>
<dbReference type="InterPro" id="IPR046335">
    <property type="entry name" value="LacI/GalR-like_sensor"/>
</dbReference>
<keyword evidence="7" id="KW-1185">Reference proteome</keyword>
<dbReference type="SUPFAM" id="SSF53822">
    <property type="entry name" value="Periplasmic binding protein-like I"/>
    <property type="match status" value="1"/>
</dbReference>
<dbReference type="RefSeq" id="WP_244542924.1">
    <property type="nucleotide sequence ID" value="NZ_FPCK01000004.1"/>
</dbReference>
<organism evidence="6 7">
    <name type="scientific">Devosia crocina</name>
    <dbReference type="NCBI Taxonomy" id="429728"/>
    <lineage>
        <taxon>Bacteria</taxon>
        <taxon>Pseudomonadati</taxon>
        <taxon>Pseudomonadota</taxon>
        <taxon>Alphaproteobacteria</taxon>
        <taxon>Hyphomicrobiales</taxon>
        <taxon>Devosiaceae</taxon>
        <taxon>Devosia</taxon>
    </lineage>
</organism>